<dbReference type="PROSITE" id="PS50011">
    <property type="entry name" value="PROTEIN_KINASE_DOM"/>
    <property type="match status" value="1"/>
</dbReference>
<dbReference type="InterPro" id="IPR051931">
    <property type="entry name" value="PAK3-like"/>
</dbReference>
<gene>
    <name evidence="8" type="ORF">WN51_03255</name>
</gene>
<dbReference type="InterPro" id="IPR000719">
    <property type="entry name" value="Prot_kinase_dom"/>
</dbReference>
<accession>A0A0M8ZYM1</accession>
<evidence type="ECO:0000256" key="1">
    <source>
        <dbReference type="ARBA" id="ARBA00012513"/>
    </source>
</evidence>
<feature type="binding site" evidence="4">
    <location>
        <position position="259"/>
    </location>
    <ligand>
        <name>ATP</name>
        <dbReference type="ChEBI" id="CHEBI:30616"/>
    </ligand>
</feature>
<evidence type="ECO:0000256" key="4">
    <source>
        <dbReference type="PROSITE-ProRule" id="PRU10141"/>
    </source>
</evidence>
<keyword evidence="9" id="KW-1185">Reference proteome</keyword>
<evidence type="ECO:0000259" key="6">
    <source>
        <dbReference type="PROSITE" id="PS50011"/>
    </source>
</evidence>
<dbReference type="Gene3D" id="3.30.200.20">
    <property type="entry name" value="Phosphorylase Kinase, domain 1"/>
    <property type="match status" value="1"/>
</dbReference>
<dbReference type="SMART" id="SM00285">
    <property type="entry name" value="PBD"/>
    <property type="match status" value="1"/>
</dbReference>
<evidence type="ECO:0000259" key="7">
    <source>
        <dbReference type="PROSITE" id="PS50108"/>
    </source>
</evidence>
<dbReference type="PANTHER" id="PTHR45832">
    <property type="entry name" value="SERINE/THREONINE-PROTEIN KINASE SAMKA-RELATED-RELATED"/>
    <property type="match status" value="1"/>
</dbReference>
<proteinExistence type="predicted"/>
<dbReference type="PROSITE" id="PS00107">
    <property type="entry name" value="PROTEIN_KINASE_ATP"/>
    <property type="match status" value="1"/>
</dbReference>
<dbReference type="PANTHER" id="PTHR45832:SF21">
    <property type="entry name" value="NON-SPECIFIC SERINE_THREONINE PROTEIN KINASE"/>
    <property type="match status" value="1"/>
</dbReference>
<dbReference type="OrthoDB" id="1022360at2759"/>
<protein>
    <recommendedName>
        <fullName evidence="1">non-specific serine/threonine protein kinase</fullName>
        <ecNumber evidence="1">2.7.11.1</ecNumber>
    </recommendedName>
</protein>
<reference evidence="8 9" key="1">
    <citation type="submission" date="2015-07" db="EMBL/GenBank/DDBJ databases">
        <title>The genome of Melipona quadrifasciata.</title>
        <authorList>
            <person name="Pan H."/>
            <person name="Kapheim K."/>
        </authorList>
    </citation>
    <scope>NUCLEOTIDE SEQUENCE [LARGE SCALE GENOMIC DNA]</scope>
    <source>
        <strain evidence="8">0111107301</strain>
        <tissue evidence="8">Whole body</tissue>
    </source>
</reference>
<feature type="region of interest" description="Disordered" evidence="5">
    <location>
        <begin position="172"/>
        <end position="195"/>
    </location>
</feature>
<dbReference type="InterPro" id="IPR036936">
    <property type="entry name" value="CRIB_dom_sf"/>
</dbReference>
<keyword evidence="2 4" id="KW-0547">Nucleotide-binding</keyword>
<dbReference type="Pfam" id="PF00786">
    <property type="entry name" value="PBD"/>
    <property type="match status" value="1"/>
</dbReference>
<dbReference type="AlphaFoldDB" id="A0A0M8ZYM1"/>
<dbReference type="InterPro" id="IPR000095">
    <property type="entry name" value="CRIB_dom"/>
</dbReference>
<dbReference type="InterPro" id="IPR011009">
    <property type="entry name" value="Kinase-like_dom_sf"/>
</dbReference>
<dbReference type="GO" id="GO:0005524">
    <property type="term" value="F:ATP binding"/>
    <property type="evidence" value="ECO:0007669"/>
    <property type="project" value="UniProtKB-UniRule"/>
</dbReference>
<dbReference type="PROSITE" id="PS50108">
    <property type="entry name" value="CRIB"/>
    <property type="match status" value="1"/>
</dbReference>
<evidence type="ECO:0000313" key="8">
    <source>
        <dbReference type="EMBL" id="KOX72273.1"/>
    </source>
</evidence>
<evidence type="ECO:0000256" key="2">
    <source>
        <dbReference type="ARBA" id="ARBA00022741"/>
    </source>
</evidence>
<dbReference type="EMBL" id="KQ435822">
    <property type="protein sequence ID" value="KOX72273.1"/>
    <property type="molecule type" value="Genomic_DNA"/>
</dbReference>
<keyword evidence="8" id="KW-0808">Transferase</keyword>
<organism evidence="8 9">
    <name type="scientific">Melipona quadrifasciata</name>
    <dbReference type="NCBI Taxonomy" id="166423"/>
    <lineage>
        <taxon>Eukaryota</taxon>
        <taxon>Metazoa</taxon>
        <taxon>Ecdysozoa</taxon>
        <taxon>Arthropoda</taxon>
        <taxon>Hexapoda</taxon>
        <taxon>Insecta</taxon>
        <taxon>Pterygota</taxon>
        <taxon>Neoptera</taxon>
        <taxon>Endopterygota</taxon>
        <taxon>Hymenoptera</taxon>
        <taxon>Apocrita</taxon>
        <taxon>Aculeata</taxon>
        <taxon>Apoidea</taxon>
        <taxon>Anthophila</taxon>
        <taxon>Apidae</taxon>
        <taxon>Melipona</taxon>
    </lineage>
</organism>
<dbReference type="SUPFAM" id="SSF56112">
    <property type="entry name" value="Protein kinase-like (PK-like)"/>
    <property type="match status" value="1"/>
</dbReference>
<evidence type="ECO:0000313" key="9">
    <source>
        <dbReference type="Proteomes" id="UP000053105"/>
    </source>
</evidence>
<evidence type="ECO:0000256" key="5">
    <source>
        <dbReference type="SAM" id="MobiDB-lite"/>
    </source>
</evidence>
<dbReference type="InterPro" id="IPR017441">
    <property type="entry name" value="Protein_kinase_ATP_BS"/>
</dbReference>
<sequence>MSLNITKLFSRKKTGPVDTVAEIGLPTNVSHKFHVSKNAKTGQLEGLPESWIRFLNTQISKSEQDEHPAAALQAIKYYNYSIKRKPEEKVFKPFVTEDLIEEESQEIDKILSKKCHSEDFDGSSSASSTDSQLQRLPELPPKVNKTPKPTPRICSNRIEKTLTEILEDLNTYQIEDEDQLPENQNEQDKVEEESPILRRKTDCSTVKLNDEEIFEELQAICHDGDPNLRFEKIKEVGVGASGTVFIATDIQIGQKVAIKDIDLSKQPKKELILTEIKD</sequence>
<dbReference type="STRING" id="166423.A0A0M8ZYM1"/>
<keyword evidence="8" id="KW-0418">Kinase</keyword>
<feature type="domain" description="Protein kinase" evidence="6">
    <location>
        <begin position="230"/>
        <end position="278"/>
    </location>
</feature>
<dbReference type="Proteomes" id="UP000053105">
    <property type="component" value="Unassembled WGS sequence"/>
</dbReference>
<feature type="domain" description="CRIB" evidence="7">
    <location>
        <begin position="23"/>
        <end position="36"/>
    </location>
</feature>
<feature type="compositionally biased region" description="Low complexity" evidence="5">
    <location>
        <begin position="122"/>
        <end position="131"/>
    </location>
</feature>
<dbReference type="Gene3D" id="3.90.810.10">
    <property type="entry name" value="CRIB domain"/>
    <property type="match status" value="1"/>
</dbReference>
<feature type="region of interest" description="Disordered" evidence="5">
    <location>
        <begin position="118"/>
        <end position="153"/>
    </location>
</feature>
<name>A0A0M8ZYM1_9HYME</name>
<dbReference type="GO" id="GO:0004674">
    <property type="term" value="F:protein serine/threonine kinase activity"/>
    <property type="evidence" value="ECO:0007669"/>
    <property type="project" value="UniProtKB-EC"/>
</dbReference>
<evidence type="ECO:0000256" key="3">
    <source>
        <dbReference type="ARBA" id="ARBA00022840"/>
    </source>
</evidence>
<keyword evidence="3 4" id="KW-0067">ATP-binding</keyword>
<dbReference type="EC" id="2.7.11.1" evidence="1"/>